<evidence type="ECO:0000313" key="3">
    <source>
        <dbReference type="Proteomes" id="UP000007319"/>
    </source>
</evidence>
<gene>
    <name evidence="2" type="ORF">AZOBR_p230042</name>
</gene>
<proteinExistence type="predicted"/>
<geneLocation type="plasmid" evidence="2 3">
    <name>AZOBR_p2</name>
</geneLocation>
<keyword evidence="3" id="KW-1185">Reference proteome</keyword>
<dbReference type="Proteomes" id="UP000007319">
    <property type="component" value="Plasmid AZOBR_p2"/>
</dbReference>
<feature type="transmembrane region" description="Helical" evidence="1">
    <location>
        <begin position="214"/>
        <end position="232"/>
    </location>
</feature>
<accession>A0A9P1JXP3</accession>
<evidence type="ECO:0000313" key="2">
    <source>
        <dbReference type="EMBL" id="CCD01701.1"/>
    </source>
</evidence>
<keyword evidence="1" id="KW-0472">Membrane</keyword>
<feature type="transmembrane region" description="Helical" evidence="1">
    <location>
        <begin position="137"/>
        <end position="155"/>
    </location>
</feature>
<dbReference type="EMBL" id="HE577329">
    <property type="protein sequence ID" value="CCD01701.1"/>
    <property type="molecule type" value="Genomic_DNA"/>
</dbReference>
<dbReference type="AlphaFoldDB" id="A0A9P1JXP3"/>
<name>A0A9P1JXP3_9PROT</name>
<feature type="transmembrane region" description="Helical" evidence="1">
    <location>
        <begin position="183"/>
        <end position="202"/>
    </location>
</feature>
<keyword evidence="1" id="KW-0812">Transmembrane</keyword>
<protein>
    <submittedName>
        <fullName evidence="2">Uncharacterized protein</fullName>
    </submittedName>
</protein>
<dbReference type="KEGG" id="abs:AZOBR_p230042"/>
<keyword evidence="1" id="KW-1133">Transmembrane helix</keyword>
<keyword evidence="2" id="KW-0614">Plasmid</keyword>
<organism evidence="2 3">
    <name type="scientific">Azospirillum baldaniorum</name>
    <dbReference type="NCBI Taxonomy" id="1064539"/>
    <lineage>
        <taxon>Bacteria</taxon>
        <taxon>Pseudomonadati</taxon>
        <taxon>Pseudomonadota</taxon>
        <taxon>Alphaproteobacteria</taxon>
        <taxon>Rhodospirillales</taxon>
        <taxon>Azospirillaceae</taxon>
        <taxon>Azospirillum</taxon>
    </lineage>
</organism>
<feature type="transmembrane region" description="Helical" evidence="1">
    <location>
        <begin position="110"/>
        <end position="131"/>
    </location>
</feature>
<sequence>MGRAERAEQCRSVPWIDARSNQMGQFLLQPSTKRIFVKPNFDIPLIVNQTYATFRCIQCDARRISVSFFDNFADPYFKTGVTGQRIYYPFGIFGRGRILEEEAEERRLRAIIKFAFIASVAVYAVLFSASFSFWVRMPALCGVVVVQYASHYMPVRTHRVSAERMSLVESWLISARGIGRRTLWVLFFLSVLMTVVGVFVTFVGEGGIWDRLTLLLGAAFFGACSLVYLWMIRQAGRKNRQP</sequence>
<evidence type="ECO:0000256" key="1">
    <source>
        <dbReference type="SAM" id="Phobius"/>
    </source>
</evidence>
<reference evidence="2 3" key="1">
    <citation type="journal article" date="2011" name="PLoS Genet.">
        <title>Azospirillum genomes reveal transition of bacteria from aquatic to terrestrial environments.</title>
        <authorList>
            <person name="Wisniewski-Dye F."/>
            <person name="Borziak K."/>
            <person name="Khalsa-Moyers G."/>
            <person name="Alexandre G."/>
            <person name="Sukharnikov L.O."/>
            <person name="Wuichet K."/>
            <person name="Hurst G.B."/>
            <person name="McDonald W.H."/>
            <person name="Robertson J.S."/>
            <person name="Barbe V."/>
            <person name="Calteau A."/>
            <person name="Rouy Z."/>
            <person name="Mangenot S."/>
            <person name="Prigent-Combaret C."/>
            <person name="Normand P."/>
            <person name="Boyer M."/>
            <person name="Siguier P."/>
            <person name="Dessaux Y."/>
            <person name="Elmerich C."/>
            <person name="Condemine G."/>
            <person name="Krishnen G."/>
            <person name="Kennedy I."/>
            <person name="Paterson A.H."/>
            <person name="Gonzalez V."/>
            <person name="Mavingui P."/>
            <person name="Zhulin I.B."/>
        </authorList>
    </citation>
    <scope>NUCLEOTIDE SEQUENCE [LARGE SCALE GENOMIC DNA]</scope>
    <source>
        <strain evidence="2 3">Sp245</strain>
    </source>
</reference>